<accession>A0A9P7T2G9</accession>
<comment type="caution">
    <text evidence="1">The sequence shown here is derived from an EMBL/GenBank/DDBJ whole genome shotgun (WGS) entry which is preliminary data.</text>
</comment>
<sequence length="255" mass="28985">MRALVQSYPPLGQVTVVQRLQAHRQSITVVLEVSAGREREPWEVSLWTSVDGEEWHEVKLARTGSHLKPQLLQKQPPGSTFLYFSGHLSLQTRAEFTIKFRPSADEVWRWVRDEDGLGDGTILLLQSARSYPDRFTRPQIPDLNPEWTVTSEISQSPGTRLWSLQCPMKRSAGQESSVRTVQVGTPWGSFLRYDVLLLSRLPSLSHLHILIDWIHFSNMSRVQNRAAANSITDGSPLCVTSLHGWVLDRDHLASW</sequence>
<dbReference type="Proteomes" id="UP000748025">
    <property type="component" value="Unassembled WGS sequence"/>
</dbReference>
<gene>
    <name evidence="1" type="ORF">E4U43_006041</name>
</gene>
<dbReference type="AlphaFoldDB" id="A0A9P7T2G9"/>
<evidence type="ECO:0000313" key="1">
    <source>
        <dbReference type="EMBL" id="KAG6014885.1"/>
    </source>
</evidence>
<evidence type="ECO:0000313" key="2">
    <source>
        <dbReference type="Proteomes" id="UP000748025"/>
    </source>
</evidence>
<dbReference type="EMBL" id="SRPW01000408">
    <property type="protein sequence ID" value="KAG6014885.1"/>
    <property type="molecule type" value="Genomic_DNA"/>
</dbReference>
<dbReference type="OrthoDB" id="4664297at2759"/>
<protein>
    <submittedName>
        <fullName evidence="1">Uncharacterized protein</fullName>
    </submittedName>
</protein>
<reference evidence="1" key="1">
    <citation type="journal article" date="2020" name="bioRxiv">
        <title>Whole genome comparisons of ergot fungi reveals the divergence and evolution of species within the genus Claviceps are the result of varying mechanisms driving genome evolution and host range expansion.</title>
        <authorList>
            <person name="Wyka S.A."/>
            <person name="Mondo S.J."/>
            <person name="Liu M."/>
            <person name="Dettman J."/>
            <person name="Nalam V."/>
            <person name="Broders K.D."/>
        </authorList>
    </citation>
    <scope>NUCLEOTIDE SEQUENCE</scope>
    <source>
        <strain evidence="1">CCC 602</strain>
    </source>
</reference>
<proteinExistence type="predicted"/>
<name>A0A9P7T2G9_9HYPO</name>
<organism evidence="1 2">
    <name type="scientific">Claviceps pusilla</name>
    <dbReference type="NCBI Taxonomy" id="123648"/>
    <lineage>
        <taxon>Eukaryota</taxon>
        <taxon>Fungi</taxon>
        <taxon>Dikarya</taxon>
        <taxon>Ascomycota</taxon>
        <taxon>Pezizomycotina</taxon>
        <taxon>Sordariomycetes</taxon>
        <taxon>Hypocreomycetidae</taxon>
        <taxon>Hypocreales</taxon>
        <taxon>Clavicipitaceae</taxon>
        <taxon>Claviceps</taxon>
    </lineage>
</organism>
<keyword evidence="2" id="KW-1185">Reference proteome</keyword>